<dbReference type="HOGENOM" id="CLU_010194_38_2_1"/>
<keyword evidence="2" id="KW-0560">Oxidoreductase</keyword>
<evidence type="ECO:0000256" key="2">
    <source>
        <dbReference type="ARBA" id="ARBA00023002"/>
    </source>
</evidence>
<dbReference type="GeneID" id="19108733"/>
<dbReference type="PANTHER" id="PTHR43899:SF13">
    <property type="entry name" value="RH59310P"/>
    <property type="match status" value="1"/>
</dbReference>
<evidence type="ECO:0000256" key="1">
    <source>
        <dbReference type="ARBA" id="ARBA00006484"/>
    </source>
</evidence>
<gene>
    <name evidence="3" type="ORF">BAUCODRAFT_147123</name>
</gene>
<evidence type="ECO:0000313" key="3">
    <source>
        <dbReference type="EMBL" id="EMC96926.1"/>
    </source>
</evidence>
<dbReference type="GO" id="GO:0016491">
    <property type="term" value="F:oxidoreductase activity"/>
    <property type="evidence" value="ECO:0007669"/>
    <property type="project" value="UniProtKB-KW"/>
</dbReference>
<dbReference type="Gene3D" id="3.40.50.720">
    <property type="entry name" value="NAD(P)-binding Rossmann-like Domain"/>
    <property type="match status" value="1"/>
</dbReference>
<name>M2MJQ2_BAUPA</name>
<dbReference type="InterPro" id="IPR036291">
    <property type="entry name" value="NAD(P)-bd_dom_sf"/>
</dbReference>
<reference evidence="3 4" key="1">
    <citation type="journal article" date="2012" name="PLoS Pathog.">
        <title>Diverse lifestyles and strategies of plant pathogenesis encoded in the genomes of eighteen Dothideomycetes fungi.</title>
        <authorList>
            <person name="Ohm R.A."/>
            <person name="Feau N."/>
            <person name="Henrissat B."/>
            <person name="Schoch C.L."/>
            <person name="Horwitz B.A."/>
            <person name="Barry K.W."/>
            <person name="Condon B.J."/>
            <person name="Copeland A.C."/>
            <person name="Dhillon B."/>
            <person name="Glaser F."/>
            <person name="Hesse C.N."/>
            <person name="Kosti I."/>
            <person name="LaButti K."/>
            <person name="Lindquist E.A."/>
            <person name="Lucas S."/>
            <person name="Salamov A.A."/>
            <person name="Bradshaw R.E."/>
            <person name="Ciuffetti L."/>
            <person name="Hamelin R.C."/>
            <person name="Kema G.H.J."/>
            <person name="Lawrence C."/>
            <person name="Scott J.A."/>
            <person name="Spatafora J.W."/>
            <person name="Turgeon B.G."/>
            <person name="de Wit P.J.G.M."/>
            <person name="Zhong S."/>
            <person name="Goodwin S.B."/>
            <person name="Grigoriev I.V."/>
        </authorList>
    </citation>
    <scope>NUCLEOTIDE SEQUENCE [LARGE SCALE GENOMIC DNA]</scope>
    <source>
        <strain evidence="3 4">UAMH 10762</strain>
    </source>
</reference>
<dbReference type="Proteomes" id="UP000011761">
    <property type="component" value="Unassembled WGS sequence"/>
</dbReference>
<dbReference type="PIRSF" id="PIRSF000126">
    <property type="entry name" value="11-beta-HSD1"/>
    <property type="match status" value="1"/>
</dbReference>
<dbReference type="SUPFAM" id="SSF51735">
    <property type="entry name" value="NAD(P)-binding Rossmann-fold domains"/>
    <property type="match status" value="1"/>
</dbReference>
<dbReference type="OrthoDB" id="47007at2759"/>
<protein>
    <submittedName>
        <fullName evidence="3">Uncharacterized protein</fullName>
    </submittedName>
</protein>
<dbReference type="PRINTS" id="PR00081">
    <property type="entry name" value="GDHRDH"/>
</dbReference>
<dbReference type="InterPro" id="IPR002347">
    <property type="entry name" value="SDR_fam"/>
</dbReference>
<dbReference type="STRING" id="717646.M2MJQ2"/>
<dbReference type="eggNOG" id="KOG1014">
    <property type="taxonomic scope" value="Eukaryota"/>
</dbReference>
<dbReference type="AlphaFoldDB" id="M2MJQ2"/>
<dbReference type="Pfam" id="PF00106">
    <property type="entry name" value="adh_short"/>
    <property type="match status" value="1"/>
</dbReference>
<dbReference type="InterPro" id="IPR051019">
    <property type="entry name" value="VLCFA-Steroid_DH"/>
</dbReference>
<dbReference type="RefSeq" id="XP_007675554.1">
    <property type="nucleotide sequence ID" value="XM_007677364.1"/>
</dbReference>
<evidence type="ECO:0000313" key="4">
    <source>
        <dbReference type="Proteomes" id="UP000011761"/>
    </source>
</evidence>
<organism evidence="3 4">
    <name type="scientific">Baudoinia panamericana (strain UAMH 10762)</name>
    <name type="common">Angels' share fungus</name>
    <name type="synonym">Baudoinia compniacensis (strain UAMH 10762)</name>
    <dbReference type="NCBI Taxonomy" id="717646"/>
    <lineage>
        <taxon>Eukaryota</taxon>
        <taxon>Fungi</taxon>
        <taxon>Dikarya</taxon>
        <taxon>Ascomycota</taxon>
        <taxon>Pezizomycotina</taxon>
        <taxon>Dothideomycetes</taxon>
        <taxon>Dothideomycetidae</taxon>
        <taxon>Mycosphaerellales</taxon>
        <taxon>Teratosphaeriaceae</taxon>
        <taxon>Baudoinia</taxon>
    </lineage>
</organism>
<keyword evidence="4" id="KW-1185">Reference proteome</keyword>
<sequence length="339" mass="37299">MSNQVLPATLDLVHQAQKLFQQRPLLATTAAIGSLWTVNRALSVLGGLYLHFIRRSSLPRYKRDADSDGVWALITGSSDGIGKGFAEEFCQRGFNVILHGRNETKLNNLRTTLLAQYPGRQIRILVFDVSHDLNDPTKLPTAIAALKDLKIRILVNNVAALPLGRPMWIPYQTWQDTTTRATIDANVTFCCDITRLLLPQLIANQPGLIITVGSGASEVPVPYTAVYSGCKSFNMVFSRSLAAEMKAEGHDVEVLGVVSGLVSTAMEPRPVTLFCPTSRTFARSVLDKVGCGRSIIWPYLPHLINFGPVVAMPEWLKMQISIGMARDEKAKEAKMLKGQ</sequence>
<dbReference type="GO" id="GO:0005783">
    <property type="term" value="C:endoplasmic reticulum"/>
    <property type="evidence" value="ECO:0007669"/>
    <property type="project" value="TreeGrafter"/>
</dbReference>
<dbReference type="EMBL" id="KB445554">
    <property type="protein sequence ID" value="EMC96926.1"/>
    <property type="molecule type" value="Genomic_DNA"/>
</dbReference>
<proteinExistence type="inferred from homology"/>
<dbReference type="PANTHER" id="PTHR43899">
    <property type="entry name" value="RH59310P"/>
    <property type="match status" value="1"/>
</dbReference>
<accession>M2MJQ2</accession>
<dbReference type="OMA" id="NISICAQ"/>
<dbReference type="KEGG" id="bcom:BAUCODRAFT_147123"/>
<comment type="similarity">
    <text evidence="1">Belongs to the short-chain dehydrogenases/reductases (SDR) family.</text>
</comment>